<keyword evidence="4" id="KW-0472">Membrane</keyword>
<dbReference type="Pfam" id="PF14322">
    <property type="entry name" value="SusD-like_3"/>
    <property type="match status" value="1"/>
</dbReference>
<dbReference type="Pfam" id="PF07980">
    <property type="entry name" value="SusD_RagB"/>
    <property type="match status" value="1"/>
</dbReference>
<comment type="similarity">
    <text evidence="2">Belongs to the SusD family.</text>
</comment>
<dbReference type="RefSeq" id="WP_229213004.1">
    <property type="nucleotide sequence ID" value="NZ_FNAN01000036.1"/>
</dbReference>
<dbReference type="InterPro" id="IPR012944">
    <property type="entry name" value="SusD_RagB_dom"/>
</dbReference>
<evidence type="ECO:0000313" key="9">
    <source>
        <dbReference type="EMBL" id="SDH41457.1"/>
    </source>
</evidence>
<dbReference type="InterPro" id="IPR033985">
    <property type="entry name" value="SusD-like_N"/>
</dbReference>
<evidence type="ECO:0000256" key="3">
    <source>
        <dbReference type="ARBA" id="ARBA00022729"/>
    </source>
</evidence>
<name>A0A1G8C7E6_9BACT</name>
<keyword evidence="3 6" id="KW-0732">Signal</keyword>
<dbReference type="InterPro" id="IPR011990">
    <property type="entry name" value="TPR-like_helical_dom_sf"/>
</dbReference>
<evidence type="ECO:0000256" key="5">
    <source>
        <dbReference type="ARBA" id="ARBA00023237"/>
    </source>
</evidence>
<proteinExistence type="inferred from homology"/>
<dbReference type="SUPFAM" id="SSF48452">
    <property type="entry name" value="TPR-like"/>
    <property type="match status" value="1"/>
</dbReference>
<comment type="subcellular location">
    <subcellularLocation>
        <location evidence="1">Cell outer membrane</location>
    </subcellularLocation>
</comment>
<keyword evidence="10" id="KW-1185">Reference proteome</keyword>
<gene>
    <name evidence="9" type="ORF">SAMN04487996_13623</name>
</gene>
<dbReference type="Proteomes" id="UP000198748">
    <property type="component" value="Unassembled WGS sequence"/>
</dbReference>
<evidence type="ECO:0000259" key="8">
    <source>
        <dbReference type="Pfam" id="PF14322"/>
    </source>
</evidence>
<dbReference type="STRING" id="659014.SAMN04487996_13623"/>
<dbReference type="PROSITE" id="PS51257">
    <property type="entry name" value="PROKAR_LIPOPROTEIN"/>
    <property type="match status" value="1"/>
</dbReference>
<evidence type="ECO:0000313" key="10">
    <source>
        <dbReference type="Proteomes" id="UP000198748"/>
    </source>
</evidence>
<dbReference type="EMBL" id="FNAN01000036">
    <property type="protein sequence ID" value="SDH41457.1"/>
    <property type="molecule type" value="Genomic_DNA"/>
</dbReference>
<keyword evidence="5" id="KW-0998">Cell outer membrane</keyword>
<sequence>MMMISKNIKIAVALVVLAFSGTSCEDFLASKPISQIGETDFFKTESDFRQAVVGAYNALGQVYSGNGYYSLLVDLRSDNTTELGPGGGGNDAKKNIDEFRETTDNEHLTAFWQTSYILIGRTNSILARIDASPVADNLKQQYTGEALALRSLAYFNLVRLWGGVPLVTEPVTDIDASYKVGRASVPEIYAQIEADLVKAGGLLPASYPAAETGKMTKGAAQSLLGQVYLTQKKYAEAAAEFKKVVTAGTYSLLPVYANLYKASQQGNAEAVLQVQYRTMSNGLGSNLPNHFAPVGSQGGVVPTGGAFGFNQPTEDVAAAYTEGDIRRNNIADGYTLAGNFVAAKYIRGYVERETGGGNADSGADWYVIRYADVLLNYAEALNEANKGPVADAYAAINLVRKRAGLTDLAGLSYDTFKTAVYNEERLESPFEGHRWFDLLRTDRAMTVMNAKLSGPGKPTVGVSTPIKAYQLLYPIPTLVVSTSSPAIVQNEGY</sequence>
<evidence type="ECO:0000256" key="2">
    <source>
        <dbReference type="ARBA" id="ARBA00006275"/>
    </source>
</evidence>
<dbReference type="AlphaFoldDB" id="A0A1G8C7E6"/>
<feature type="domain" description="RagB/SusD" evidence="7">
    <location>
        <begin position="340"/>
        <end position="493"/>
    </location>
</feature>
<organism evidence="9 10">
    <name type="scientific">Dyadobacter soli</name>
    <dbReference type="NCBI Taxonomy" id="659014"/>
    <lineage>
        <taxon>Bacteria</taxon>
        <taxon>Pseudomonadati</taxon>
        <taxon>Bacteroidota</taxon>
        <taxon>Cytophagia</taxon>
        <taxon>Cytophagales</taxon>
        <taxon>Spirosomataceae</taxon>
        <taxon>Dyadobacter</taxon>
    </lineage>
</organism>
<protein>
    <submittedName>
        <fullName evidence="9">Starch-binding associating with outer membrane</fullName>
    </submittedName>
</protein>
<evidence type="ECO:0000256" key="6">
    <source>
        <dbReference type="SAM" id="SignalP"/>
    </source>
</evidence>
<evidence type="ECO:0000259" key="7">
    <source>
        <dbReference type="Pfam" id="PF07980"/>
    </source>
</evidence>
<evidence type="ECO:0000256" key="4">
    <source>
        <dbReference type="ARBA" id="ARBA00023136"/>
    </source>
</evidence>
<feature type="chain" id="PRO_5011438110" evidence="6">
    <location>
        <begin position="26"/>
        <end position="493"/>
    </location>
</feature>
<feature type="domain" description="SusD-like N-terminal" evidence="8">
    <location>
        <begin position="26"/>
        <end position="229"/>
    </location>
</feature>
<dbReference type="CDD" id="cd08977">
    <property type="entry name" value="SusD"/>
    <property type="match status" value="1"/>
</dbReference>
<reference evidence="10" key="1">
    <citation type="submission" date="2016-10" db="EMBL/GenBank/DDBJ databases">
        <authorList>
            <person name="Varghese N."/>
            <person name="Submissions S."/>
        </authorList>
    </citation>
    <scope>NUCLEOTIDE SEQUENCE [LARGE SCALE GENOMIC DNA]</scope>
    <source>
        <strain evidence="10">DSM 25329</strain>
    </source>
</reference>
<feature type="signal peptide" evidence="6">
    <location>
        <begin position="1"/>
        <end position="25"/>
    </location>
</feature>
<dbReference type="Gene3D" id="1.25.40.390">
    <property type="match status" value="1"/>
</dbReference>
<dbReference type="GO" id="GO:0009279">
    <property type="term" value="C:cell outer membrane"/>
    <property type="evidence" value="ECO:0007669"/>
    <property type="project" value="UniProtKB-SubCell"/>
</dbReference>
<evidence type="ECO:0000256" key="1">
    <source>
        <dbReference type="ARBA" id="ARBA00004442"/>
    </source>
</evidence>
<accession>A0A1G8C7E6</accession>